<evidence type="ECO:0000313" key="2">
    <source>
        <dbReference type="Proteomes" id="UP000828251"/>
    </source>
</evidence>
<dbReference type="SUPFAM" id="SSF57756">
    <property type="entry name" value="Retrovirus zinc finger-like domains"/>
    <property type="match status" value="1"/>
</dbReference>
<dbReference type="OrthoDB" id="1750392at2759"/>
<sequence>MAKKQFGRNKRYDSFEVIQKGKFKNKNDSNEPIKEMKQGIQCHECHGFGHIQVECANTLKKKKGKSLC</sequence>
<reference evidence="1 2" key="1">
    <citation type="journal article" date="2021" name="Plant Biotechnol. J.">
        <title>Multi-omics assisted identification of the key and species-specific regulatory components of drought-tolerant mechanisms in Gossypium stocksii.</title>
        <authorList>
            <person name="Yu D."/>
            <person name="Ke L."/>
            <person name="Zhang D."/>
            <person name="Wu Y."/>
            <person name="Sun Y."/>
            <person name="Mei J."/>
            <person name="Sun J."/>
            <person name="Sun Y."/>
        </authorList>
    </citation>
    <scope>NUCLEOTIDE SEQUENCE [LARGE SCALE GENOMIC DNA]</scope>
    <source>
        <strain evidence="2">cv. E1</strain>
        <tissue evidence="1">Leaf</tissue>
    </source>
</reference>
<name>A0A9D3WIQ0_9ROSI</name>
<dbReference type="AlphaFoldDB" id="A0A9D3WIQ0"/>
<keyword evidence="2" id="KW-1185">Reference proteome</keyword>
<protein>
    <recommendedName>
        <fullName evidence="3">CCHC-type domain-containing protein</fullName>
    </recommendedName>
</protein>
<proteinExistence type="predicted"/>
<dbReference type="EMBL" id="JAIQCV010000001">
    <property type="protein sequence ID" value="KAH1129246.1"/>
    <property type="molecule type" value="Genomic_DNA"/>
</dbReference>
<dbReference type="GO" id="GO:0003676">
    <property type="term" value="F:nucleic acid binding"/>
    <property type="evidence" value="ECO:0007669"/>
    <property type="project" value="InterPro"/>
</dbReference>
<organism evidence="1 2">
    <name type="scientific">Gossypium stocksii</name>
    <dbReference type="NCBI Taxonomy" id="47602"/>
    <lineage>
        <taxon>Eukaryota</taxon>
        <taxon>Viridiplantae</taxon>
        <taxon>Streptophyta</taxon>
        <taxon>Embryophyta</taxon>
        <taxon>Tracheophyta</taxon>
        <taxon>Spermatophyta</taxon>
        <taxon>Magnoliopsida</taxon>
        <taxon>eudicotyledons</taxon>
        <taxon>Gunneridae</taxon>
        <taxon>Pentapetalae</taxon>
        <taxon>rosids</taxon>
        <taxon>malvids</taxon>
        <taxon>Malvales</taxon>
        <taxon>Malvaceae</taxon>
        <taxon>Malvoideae</taxon>
        <taxon>Gossypium</taxon>
    </lineage>
</organism>
<evidence type="ECO:0000313" key="1">
    <source>
        <dbReference type="EMBL" id="KAH1129246.1"/>
    </source>
</evidence>
<gene>
    <name evidence="1" type="ORF">J1N35_000624</name>
</gene>
<accession>A0A9D3WIQ0</accession>
<comment type="caution">
    <text evidence="1">The sequence shown here is derived from an EMBL/GenBank/DDBJ whole genome shotgun (WGS) entry which is preliminary data.</text>
</comment>
<dbReference type="InterPro" id="IPR036875">
    <property type="entry name" value="Znf_CCHC_sf"/>
</dbReference>
<dbReference type="Proteomes" id="UP000828251">
    <property type="component" value="Unassembled WGS sequence"/>
</dbReference>
<feature type="non-terminal residue" evidence="1">
    <location>
        <position position="68"/>
    </location>
</feature>
<dbReference type="GO" id="GO:0008270">
    <property type="term" value="F:zinc ion binding"/>
    <property type="evidence" value="ECO:0007669"/>
    <property type="project" value="InterPro"/>
</dbReference>
<evidence type="ECO:0008006" key="3">
    <source>
        <dbReference type="Google" id="ProtNLM"/>
    </source>
</evidence>